<evidence type="ECO:0000313" key="1">
    <source>
        <dbReference type="EMBL" id="PIA93278.1"/>
    </source>
</evidence>
<dbReference type="InterPro" id="IPR009003">
    <property type="entry name" value="Peptidase_S1_PA"/>
</dbReference>
<dbReference type="Gene3D" id="2.40.10.10">
    <property type="entry name" value="Trypsin-like serine proteases"/>
    <property type="match status" value="1"/>
</dbReference>
<evidence type="ECO:0000313" key="4">
    <source>
        <dbReference type="Proteomes" id="UP001302367"/>
    </source>
</evidence>
<evidence type="ECO:0000313" key="2">
    <source>
        <dbReference type="EMBL" id="WPB01404.1"/>
    </source>
</evidence>
<dbReference type="InterPro" id="IPR043504">
    <property type="entry name" value="Peptidase_S1_PA_chymotrypsin"/>
</dbReference>
<dbReference type="OrthoDB" id="3636406at2759"/>
<reference evidence="2 4" key="2">
    <citation type="submission" date="2023-09" db="EMBL/GenBank/DDBJ databases">
        <title>Complete-Gapless Cercospora beticola genome.</title>
        <authorList>
            <person name="Wyatt N.A."/>
            <person name="Spanner R.E."/>
            <person name="Bolton M.D."/>
        </authorList>
    </citation>
    <scope>NUCLEOTIDE SEQUENCE [LARGE SCALE GENOMIC DNA]</scope>
    <source>
        <strain evidence="2">Cb09-40</strain>
    </source>
</reference>
<dbReference type="Pfam" id="PF13365">
    <property type="entry name" value="Trypsin_2"/>
    <property type="match status" value="1"/>
</dbReference>
<dbReference type="AlphaFoldDB" id="A0A2G5HL73"/>
<dbReference type="EMBL" id="LKMD01000105">
    <property type="protein sequence ID" value="PIA93278.1"/>
    <property type="molecule type" value="Genomic_DNA"/>
</dbReference>
<dbReference type="Proteomes" id="UP001302367">
    <property type="component" value="Chromosome 4"/>
</dbReference>
<protein>
    <recommendedName>
        <fullName evidence="5">Serine protease</fullName>
    </recommendedName>
</protein>
<accession>A0A2G5HL73</accession>
<dbReference type="SUPFAM" id="SSF50494">
    <property type="entry name" value="Trypsin-like serine proteases"/>
    <property type="match status" value="1"/>
</dbReference>
<evidence type="ECO:0008006" key="5">
    <source>
        <dbReference type="Google" id="ProtNLM"/>
    </source>
</evidence>
<evidence type="ECO:0000313" key="3">
    <source>
        <dbReference type="Proteomes" id="UP000230605"/>
    </source>
</evidence>
<dbReference type="EMBL" id="CP134187">
    <property type="protein sequence ID" value="WPB01404.1"/>
    <property type="molecule type" value="Genomic_DNA"/>
</dbReference>
<dbReference type="GO" id="GO:0004252">
    <property type="term" value="F:serine-type endopeptidase activity"/>
    <property type="evidence" value="ECO:0007669"/>
    <property type="project" value="InterPro"/>
</dbReference>
<name>A0A2G5HL73_CERBT</name>
<dbReference type="InterPro" id="IPR018114">
    <property type="entry name" value="TRYPSIN_HIS"/>
</dbReference>
<gene>
    <name evidence="1" type="ORF">CB0940_04187</name>
    <name evidence="2" type="ORF">RHO25_006030</name>
</gene>
<organism evidence="1 3">
    <name type="scientific">Cercospora beticola</name>
    <name type="common">Sugarbeet leaf spot fungus</name>
    <dbReference type="NCBI Taxonomy" id="122368"/>
    <lineage>
        <taxon>Eukaryota</taxon>
        <taxon>Fungi</taxon>
        <taxon>Dikarya</taxon>
        <taxon>Ascomycota</taxon>
        <taxon>Pezizomycotina</taxon>
        <taxon>Dothideomycetes</taxon>
        <taxon>Dothideomycetidae</taxon>
        <taxon>Mycosphaerellales</taxon>
        <taxon>Mycosphaerellaceae</taxon>
        <taxon>Cercospora</taxon>
    </lineage>
</organism>
<reference evidence="1 3" key="1">
    <citation type="submission" date="2015-10" db="EMBL/GenBank/DDBJ databases">
        <title>The cercosporin biosynthetic gene cluster was horizontally transferred to several fungal lineages and shown to be expanded in Cercospora beticola based on microsynteny with recipient genomes.</title>
        <authorList>
            <person name="De Jonge R."/>
            <person name="Ebert M.K."/>
            <person name="Suttle J.C."/>
            <person name="Jurick Ii W.M."/>
            <person name="Secor G.A."/>
            <person name="Thomma B.P."/>
            <person name="Van De Peer Y."/>
            <person name="Bolton M.D."/>
        </authorList>
    </citation>
    <scope>NUCLEOTIDE SEQUENCE [LARGE SCALE GENOMIC DNA]</scope>
    <source>
        <strain evidence="1 3">09-40</strain>
    </source>
</reference>
<dbReference type="GO" id="GO:0006508">
    <property type="term" value="P:proteolysis"/>
    <property type="evidence" value="ECO:0007669"/>
    <property type="project" value="InterPro"/>
</dbReference>
<keyword evidence="4" id="KW-1185">Reference proteome</keyword>
<proteinExistence type="predicted"/>
<dbReference type="Proteomes" id="UP000230605">
    <property type="component" value="Chromosome 4"/>
</dbReference>
<sequence length="941" mass="104225">MASALHANPIERDIEMHDSLTPTLQDLARQNLPLTLPWHPRETIKPGMIFSSLRADTDKPWSKLSPFKPRSLQETPIRFSRANGDVASYCSQSTSSRVENNEHMSVSLTVSVEALVASASVGGSYAKSVAKNTDANKTSVRSVFRSGTVLMDRVPSLTDEALIKLKYDGGLDAFKETYGDYYVAGYRLGVDNGLFVSYDGFAERNSETKALEASVKVLGVGKTHREFWTKSSGLHNQSIRFVAYDTLDDIMIEKTVKAAGSMTALEKEVDDMSNKAQNIEQRKAASAVCTFVNKSHLTYQRHKRSYHLNYPKTLERRLRDGAVAEAGRKQRALIKLFELDDQQKIDAKKQLAGFNEWAKPTTKVAAMFSQQVVPGTSTGFSIGENLVITAGHCVVDPEGNDPITDYYAVFGMTVELTRNGNFPEEQVYSVKRVIQRAFADDYDNPNAGKPSPLQPLLNIPLWTRKGVNYDCAVIELVGRSKSSLSQMTLKPSPVHTNMEVSLIGSPRGLPLKCSKGGRILEAIDLKWHDPANQPARPPLKPGLAEKFESFLFSTLSMVLTVAVQLSQSMLIPSQVGTLLVRSSSSLTRPGNSGGPLVQETSPSVVVGITRSGVNFPFSDSSLSSTQVAPGRLTNEWARKQLLTKEAIAEAEALGFPLNKAKTKLGADIDASWLYGYEGVRLSNDAKYLYQHRFYAESAVIRNLNRFTRVDALSYFTSSLAAFRQAQRSDVPQVQSSLSIFFFWPDSHTMGFKGGLRLRINLRSAYFETDTLTPDPSTGWLESDSNIYWQYNARDTPAQPPGRLFSFGPGNIPHGACHSARGIADWESVEVIRDDNQAWEDTPTSLEHRASLSLDLQYKRLTDTSNQPRWGEEIFAFGVNLLLDTKKDRHGRNTESLIGVIGKLEPPPPAKMPENLNSRDEYSIWKGPKRPEAVEDAIAPFV</sequence>
<dbReference type="PROSITE" id="PS00134">
    <property type="entry name" value="TRYPSIN_HIS"/>
    <property type="match status" value="1"/>
</dbReference>